<organism evidence="2 3">
    <name type="scientific">Desulfohalobium retbaense (strain ATCC 49708 / DSM 5692 / JCM 16813 / HR100)</name>
    <dbReference type="NCBI Taxonomy" id="485915"/>
    <lineage>
        <taxon>Bacteria</taxon>
        <taxon>Pseudomonadati</taxon>
        <taxon>Thermodesulfobacteriota</taxon>
        <taxon>Desulfovibrionia</taxon>
        <taxon>Desulfovibrionales</taxon>
        <taxon>Desulfohalobiaceae</taxon>
        <taxon>Desulfohalobium</taxon>
    </lineage>
</organism>
<evidence type="ECO:0000313" key="3">
    <source>
        <dbReference type="Proteomes" id="UP000001052"/>
    </source>
</evidence>
<feature type="signal peptide" evidence="1">
    <location>
        <begin position="1"/>
        <end position="20"/>
    </location>
</feature>
<evidence type="ECO:0000256" key="1">
    <source>
        <dbReference type="SAM" id="SignalP"/>
    </source>
</evidence>
<dbReference type="EMBL" id="CP001734">
    <property type="protein sequence ID" value="ACV68281.1"/>
    <property type="molecule type" value="Genomic_DNA"/>
</dbReference>
<dbReference type="KEGG" id="drt:Dret_0993"/>
<accession>C8X1I4</accession>
<dbReference type="STRING" id="485915.Dret_0993"/>
<keyword evidence="3" id="KW-1185">Reference proteome</keyword>
<dbReference type="eggNOG" id="ENOG503310E">
    <property type="taxonomic scope" value="Bacteria"/>
</dbReference>
<reference evidence="2 3" key="2">
    <citation type="journal article" date="2010" name="Stand. Genomic Sci.">
        <title>Complete genome sequence of Desulfohalobium retbaense type strain (HR(100)).</title>
        <authorList>
            <person name="Spring S."/>
            <person name="Nolan M."/>
            <person name="Lapidus A."/>
            <person name="Glavina Del Rio T."/>
            <person name="Copeland A."/>
            <person name="Tice H."/>
            <person name="Cheng J.F."/>
            <person name="Lucas S."/>
            <person name="Land M."/>
            <person name="Chen F."/>
            <person name="Bruce D."/>
            <person name="Goodwin L."/>
            <person name="Pitluck S."/>
            <person name="Ivanova N."/>
            <person name="Mavromatis K."/>
            <person name="Mikhailova N."/>
            <person name="Pati A."/>
            <person name="Chen A."/>
            <person name="Palaniappan K."/>
            <person name="Hauser L."/>
            <person name="Chang Y.J."/>
            <person name="Jeffries C.D."/>
            <person name="Munk C."/>
            <person name="Kiss H."/>
            <person name="Chain P."/>
            <person name="Han C."/>
            <person name="Brettin T."/>
            <person name="Detter J.C."/>
            <person name="Schuler E."/>
            <person name="Goker M."/>
            <person name="Rohde M."/>
            <person name="Bristow J."/>
            <person name="Eisen J.A."/>
            <person name="Markowitz V."/>
            <person name="Hugenholtz P."/>
            <person name="Kyrpides N.C."/>
            <person name="Klenk H.P."/>
        </authorList>
    </citation>
    <scope>NUCLEOTIDE SEQUENCE [LARGE SCALE GENOMIC DNA]</scope>
    <source>
        <strain evidence="2 3">DSM 5692</strain>
    </source>
</reference>
<feature type="chain" id="PRO_5002994040" evidence="1">
    <location>
        <begin position="21"/>
        <end position="211"/>
    </location>
</feature>
<reference evidence="3" key="1">
    <citation type="submission" date="2009-09" db="EMBL/GenBank/DDBJ databases">
        <title>The complete chromosome of Desulfohalobium retbaense DSM 5692.</title>
        <authorList>
            <consortium name="US DOE Joint Genome Institute (JGI-PGF)"/>
            <person name="Lucas S."/>
            <person name="Copeland A."/>
            <person name="Lapidus A."/>
            <person name="Glavina del Rio T."/>
            <person name="Dalin E."/>
            <person name="Tice H."/>
            <person name="Bruce D."/>
            <person name="Goodwin L."/>
            <person name="Pitluck S."/>
            <person name="Kyrpides N."/>
            <person name="Mavromatis K."/>
            <person name="Ivanova N."/>
            <person name="Mikhailova N."/>
            <person name="Munk A.C."/>
            <person name="Brettin T."/>
            <person name="Detter J.C."/>
            <person name="Han C."/>
            <person name="Tapia R."/>
            <person name="Larimer F."/>
            <person name="Land M."/>
            <person name="Hauser L."/>
            <person name="Markowitz V."/>
            <person name="Cheng J.-F."/>
            <person name="Hugenholtz P."/>
            <person name="Woyke T."/>
            <person name="Wu D."/>
            <person name="Spring S."/>
            <person name="Klenk H.-P."/>
            <person name="Eisen J.A."/>
        </authorList>
    </citation>
    <scope>NUCLEOTIDE SEQUENCE [LARGE SCALE GENOMIC DNA]</scope>
    <source>
        <strain evidence="3">DSM 5692</strain>
    </source>
</reference>
<dbReference type="AlphaFoldDB" id="C8X1I4"/>
<dbReference type="RefSeq" id="WP_015751435.1">
    <property type="nucleotide sequence ID" value="NC_013223.1"/>
</dbReference>
<protein>
    <submittedName>
        <fullName evidence="2">Lipoprotein</fullName>
    </submittedName>
</protein>
<proteinExistence type="predicted"/>
<gene>
    <name evidence="2" type="ordered locus">Dret_0993</name>
</gene>
<name>C8X1I4_DESRD</name>
<dbReference type="HOGENOM" id="CLU_092437_0_0_7"/>
<dbReference type="Proteomes" id="UP000001052">
    <property type="component" value="Chromosome"/>
</dbReference>
<evidence type="ECO:0000313" key="2">
    <source>
        <dbReference type="EMBL" id="ACV68281.1"/>
    </source>
</evidence>
<keyword evidence="1" id="KW-0732">Signal</keyword>
<sequence>MRAIVLLLLSVVVMTGCALRAPDSVPVPESSRLAVAGFTQPQENWEFLAGYSQAEEQPVSPEMVSELNTSLLEMTNDRFPGRVLGPHLTSQCREVVVAETDRTRLSALEFWVQVGRCLPADYLLVPQIFSWQERHGGQWGSDAPAKVVMEMYLIDVEQAVISKRYRYDEQQQSLSENLFSLPRFLHRQGKWLRAEELAREGMRQGLEALGI</sequence>
<keyword evidence="2" id="KW-0449">Lipoprotein</keyword>
<dbReference type="OrthoDB" id="5449868at2"/>
<dbReference type="PROSITE" id="PS51257">
    <property type="entry name" value="PROKAR_LIPOPROTEIN"/>
    <property type="match status" value="1"/>
</dbReference>